<keyword evidence="3" id="KW-1185">Reference proteome</keyword>
<feature type="domain" description="SCP2" evidence="1">
    <location>
        <begin position="228"/>
        <end position="299"/>
    </location>
</feature>
<evidence type="ECO:0000313" key="3">
    <source>
        <dbReference type="Proteomes" id="UP001499854"/>
    </source>
</evidence>
<dbReference type="Pfam" id="PF02036">
    <property type="entry name" value="SCP2"/>
    <property type="match status" value="1"/>
</dbReference>
<accession>A0ABN2QL59</accession>
<comment type="caution">
    <text evidence="2">The sequence shown here is derived from an EMBL/GenBank/DDBJ whole genome shotgun (WGS) entry which is preliminary data.</text>
</comment>
<dbReference type="InterPro" id="IPR003033">
    <property type="entry name" value="SCP2_sterol-bd_dom"/>
</dbReference>
<dbReference type="Proteomes" id="UP001499854">
    <property type="component" value="Unassembled WGS sequence"/>
</dbReference>
<proteinExistence type="predicted"/>
<name>A0ABN2QL59_9ACTN</name>
<organism evidence="2 3">
    <name type="scientific">Catenulispora subtropica</name>
    <dbReference type="NCBI Taxonomy" id="450798"/>
    <lineage>
        <taxon>Bacteria</taxon>
        <taxon>Bacillati</taxon>
        <taxon>Actinomycetota</taxon>
        <taxon>Actinomycetes</taxon>
        <taxon>Catenulisporales</taxon>
        <taxon>Catenulisporaceae</taxon>
        <taxon>Catenulispora</taxon>
    </lineage>
</organism>
<sequence>MPRTRTTLAEDFAAARAVILTLADRSSELLSRVRVPGVASPLPGWTAGDVSVHLGLACTAYAAAATGDFGILDEIGAANAATAKTSAAKPAAAADKPDTAVRATDFAAWLAALPPRADLIHRISDLNALTLAQAAPEAHFATPARIRAGADAIVAATAGCDPAEPRLVPWFGEDTRLQLGTVVGLFLSETLLHTLDVARASHQKWPIPSGTARLIISLAFPELMPRTVDRERTARMEAAVRLHVRGGTTIGIDVHGGEVRAVRDPGPGRTDCHISMDPVGFLLAASGRASQNRQIAAGRMIPYGRKPWLAPQVARLFVYP</sequence>
<protein>
    <recommendedName>
        <fullName evidence="1">SCP2 domain-containing protein</fullName>
    </recommendedName>
</protein>
<reference evidence="2 3" key="1">
    <citation type="journal article" date="2019" name="Int. J. Syst. Evol. Microbiol.">
        <title>The Global Catalogue of Microorganisms (GCM) 10K type strain sequencing project: providing services to taxonomists for standard genome sequencing and annotation.</title>
        <authorList>
            <consortium name="The Broad Institute Genomics Platform"/>
            <consortium name="The Broad Institute Genome Sequencing Center for Infectious Disease"/>
            <person name="Wu L."/>
            <person name="Ma J."/>
        </authorList>
    </citation>
    <scope>NUCLEOTIDE SEQUENCE [LARGE SCALE GENOMIC DNA]</scope>
    <source>
        <strain evidence="2 3">JCM 16013</strain>
    </source>
</reference>
<dbReference type="RefSeq" id="WP_344655391.1">
    <property type="nucleotide sequence ID" value="NZ_BAAAQM010000002.1"/>
</dbReference>
<evidence type="ECO:0000259" key="1">
    <source>
        <dbReference type="Pfam" id="PF02036"/>
    </source>
</evidence>
<dbReference type="EMBL" id="BAAAQM010000002">
    <property type="protein sequence ID" value="GAA1954011.1"/>
    <property type="molecule type" value="Genomic_DNA"/>
</dbReference>
<evidence type="ECO:0000313" key="2">
    <source>
        <dbReference type="EMBL" id="GAA1954011.1"/>
    </source>
</evidence>
<gene>
    <name evidence="2" type="ORF">GCM10009838_06700</name>
</gene>